<sequence length="69" mass="7897">MSSQKHNFKVGDDVYIPDLFARHKFRVPDDGQYVVDKLIDDERLQVSDEDHSFVGHYSHFAVVCAGNNS</sequence>
<dbReference type="AlphaFoldDB" id="A0AA42MR20"/>
<evidence type="ECO:0000313" key="1">
    <source>
        <dbReference type="EMBL" id="MDH0968227.1"/>
    </source>
</evidence>
<accession>A0AA42MR20</accession>
<protein>
    <submittedName>
        <fullName evidence="1">Uncharacterized protein</fullName>
    </submittedName>
</protein>
<evidence type="ECO:0000313" key="2">
    <source>
        <dbReference type="Proteomes" id="UP001159915"/>
    </source>
</evidence>
<comment type="caution">
    <text evidence="1">The sequence shown here is derived from an EMBL/GenBank/DDBJ whole genome shotgun (WGS) entry which is preliminary data.</text>
</comment>
<dbReference type="EMBL" id="JAOCBE010000001">
    <property type="protein sequence ID" value="MDH0968227.1"/>
    <property type="molecule type" value="Genomic_DNA"/>
</dbReference>
<name>A0AA42MR20_ACIJO</name>
<proteinExistence type="predicted"/>
<reference evidence="1" key="1">
    <citation type="submission" date="2022-09" db="EMBL/GenBank/DDBJ databases">
        <title>Intensive care unit water sources are persistently colonized with multi-drug resistant bacteria and are the site of extensive horizontal gene transfer of antibiotic resistance genes.</title>
        <authorList>
            <person name="Diorio-Toth L."/>
        </authorList>
    </citation>
    <scope>NUCLEOTIDE SEQUENCE</scope>
    <source>
        <strain evidence="1">GD03920</strain>
    </source>
</reference>
<organism evidence="1 2">
    <name type="scientific">Acinetobacter johnsonii</name>
    <dbReference type="NCBI Taxonomy" id="40214"/>
    <lineage>
        <taxon>Bacteria</taxon>
        <taxon>Pseudomonadati</taxon>
        <taxon>Pseudomonadota</taxon>
        <taxon>Gammaproteobacteria</taxon>
        <taxon>Moraxellales</taxon>
        <taxon>Moraxellaceae</taxon>
        <taxon>Acinetobacter</taxon>
    </lineage>
</organism>
<gene>
    <name evidence="1" type="ORF">N5C10_02710</name>
</gene>
<dbReference type="Proteomes" id="UP001159915">
    <property type="component" value="Unassembled WGS sequence"/>
</dbReference>
<dbReference type="RefSeq" id="WP_279669650.1">
    <property type="nucleotide sequence ID" value="NZ_JAOCBE010000001.1"/>
</dbReference>